<evidence type="ECO:0000313" key="2">
    <source>
        <dbReference type="Proteomes" id="UP000177777"/>
    </source>
</evidence>
<accession>A0A1F6W5J9</accession>
<evidence type="ECO:0008006" key="3">
    <source>
        <dbReference type="Google" id="ProtNLM"/>
    </source>
</evidence>
<gene>
    <name evidence="1" type="ORF">A3D42_00070</name>
</gene>
<protein>
    <recommendedName>
        <fullName evidence="3">Restriction endonuclease</fullName>
    </recommendedName>
</protein>
<reference evidence="1 2" key="1">
    <citation type="journal article" date="2016" name="Nat. Commun.">
        <title>Thousands of microbial genomes shed light on interconnected biogeochemical processes in an aquifer system.</title>
        <authorList>
            <person name="Anantharaman K."/>
            <person name="Brown C.T."/>
            <person name="Hug L.A."/>
            <person name="Sharon I."/>
            <person name="Castelle C.J."/>
            <person name="Probst A.J."/>
            <person name="Thomas B.C."/>
            <person name="Singh A."/>
            <person name="Wilkins M.J."/>
            <person name="Karaoz U."/>
            <person name="Brodie E.L."/>
            <person name="Williams K.H."/>
            <person name="Hubbard S.S."/>
            <person name="Banfield J.F."/>
        </authorList>
    </citation>
    <scope>NUCLEOTIDE SEQUENCE [LARGE SCALE GENOMIC DNA]</scope>
</reference>
<proteinExistence type="predicted"/>
<dbReference type="Proteomes" id="UP000177777">
    <property type="component" value="Unassembled WGS sequence"/>
</dbReference>
<comment type="caution">
    <text evidence="1">The sequence shown here is derived from an EMBL/GenBank/DDBJ whole genome shotgun (WGS) entry which is preliminary data.</text>
</comment>
<dbReference type="AlphaFoldDB" id="A0A1F6W5J9"/>
<sequence>MYKRIPVNKLTGNEQFKNVGDKKFSVLEFWRYGFSNLNSNVLRGALAEFIVENSLRSNEQIDVRNPWGDSDVIAPNGKNIEVKCCSYIQDWDQDDYSRISWSGLKAKHLFYTSLDRNLVSQNLKERPIDYKSDIYVLSLFKHQDHTTLDILDMDQWCFWVLTKDKIKEITKNGNSVSLIKLQKFDIEPISFGELNKTISSS</sequence>
<name>A0A1F6W5J9_9BACT</name>
<evidence type="ECO:0000313" key="1">
    <source>
        <dbReference type="EMBL" id="OGI77183.1"/>
    </source>
</evidence>
<dbReference type="EMBL" id="MFUE01000018">
    <property type="protein sequence ID" value="OGI77183.1"/>
    <property type="molecule type" value="Genomic_DNA"/>
</dbReference>
<organism evidence="1 2">
    <name type="scientific">Candidatus Nomurabacteria bacterium RIFCSPHIGHO2_02_FULL_41_18</name>
    <dbReference type="NCBI Taxonomy" id="1801754"/>
    <lineage>
        <taxon>Bacteria</taxon>
        <taxon>Candidatus Nomuraibacteriota</taxon>
    </lineage>
</organism>